<feature type="transmembrane region" description="Helical" evidence="15">
    <location>
        <begin position="714"/>
        <end position="737"/>
    </location>
</feature>
<dbReference type="PANTHER" id="PTHR27002:SF1117">
    <property type="entry name" value="CYSTEINE-RICH RECEPTOR-LIKE PROTEIN KINASE 19"/>
    <property type="match status" value="1"/>
</dbReference>
<reference evidence="19 20" key="1">
    <citation type="submission" date="2020-09" db="EMBL/GenBank/DDBJ databases">
        <title>De no assembly of potato wild relative species, Solanum commersonii.</title>
        <authorList>
            <person name="Cho K."/>
        </authorList>
    </citation>
    <scope>NUCLEOTIDE SEQUENCE [LARGE SCALE GENOMIC DNA]</scope>
    <source>
        <strain evidence="19">LZ3.2</strain>
        <tissue evidence="19">Leaf</tissue>
    </source>
</reference>
<dbReference type="InterPro" id="IPR017853">
    <property type="entry name" value="GH"/>
</dbReference>
<dbReference type="InterPro" id="IPR000719">
    <property type="entry name" value="Prot_kinase_dom"/>
</dbReference>
<dbReference type="EMBL" id="JACXVP010000007">
    <property type="protein sequence ID" value="KAG5593636.1"/>
    <property type="molecule type" value="Genomic_DNA"/>
</dbReference>
<keyword evidence="6" id="KW-0547">Nucleotide-binding</keyword>
<proteinExistence type="inferred from homology"/>
<keyword evidence="10" id="KW-1015">Disulfide bond</keyword>
<comment type="caution">
    <text evidence="19">The sequence shown here is derived from an EMBL/GenBank/DDBJ whole genome shotgun (WGS) entry which is preliminary data.</text>
</comment>
<dbReference type="GO" id="GO:0005886">
    <property type="term" value="C:plasma membrane"/>
    <property type="evidence" value="ECO:0007669"/>
    <property type="project" value="TreeGrafter"/>
</dbReference>
<dbReference type="Gene3D" id="3.10.50.10">
    <property type="match status" value="2"/>
</dbReference>
<keyword evidence="9" id="KW-0067">ATP-binding</keyword>
<dbReference type="InterPro" id="IPR029070">
    <property type="entry name" value="Chitinase_insertion_sf"/>
</dbReference>
<dbReference type="FunFam" id="3.10.50.10:FF:000003">
    <property type="entry name" value="Class V chitinase CHIT5b"/>
    <property type="match status" value="1"/>
</dbReference>
<dbReference type="SMART" id="SM00636">
    <property type="entry name" value="Glyco_18"/>
    <property type="match status" value="2"/>
</dbReference>
<organism evidence="19 20">
    <name type="scientific">Solanum commersonii</name>
    <name type="common">Commerson's wild potato</name>
    <name type="synonym">Commerson's nightshade</name>
    <dbReference type="NCBI Taxonomy" id="4109"/>
    <lineage>
        <taxon>Eukaryota</taxon>
        <taxon>Viridiplantae</taxon>
        <taxon>Streptophyta</taxon>
        <taxon>Embryophyta</taxon>
        <taxon>Tracheophyta</taxon>
        <taxon>Spermatophyta</taxon>
        <taxon>Magnoliopsida</taxon>
        <taxon>eudicotyledons</taxon>
        <taxon>Gunneridae</taxon>
        <taxon>Pentapetalae</taxon>
        <taxon>asterids</taxon>
        <taxon>lamiids</taxon>
        <taxon>Solanales</taxon>
        <taxon>Solanaceae</taxon>
        <taxon>Solanoideae</taxon>
        <taxon>Solaneae</taxon>
        <taxon>Solanum</taxon>
    </lineage>
</organism>
<evidence type="ECO:0000256" key="7">
    <source>
        <dbReference type="ARBA" id="ARBA00022777"/>
    </source>
</evidence>
<dbReference type="Gene3D" id="1.10.510.10">
    <property type="entry name" value="Transferase(Phosphotransferase) domain 1"/>
    <property type="match status" value="1"/>
</dbReference>
<dbReference type="Proteomes" id="UP000824120">
    <property type="component" value="Chromosome 7"/>
</dbReference>
<dbReference type="InterPro" id="IPR001245">
    <property type="entry name" value="Ser-Thr/Tyr_kinase_cat_dom"/>
</dbReference>
<dbReference type="SUPFAM" id="SSF54556">
    <property type="entry name" value="Chitinase insertion domain"/>
    <property type="match status" value="2"/>
</dbReference>
<dbReference type="AlphaFoldDB" id="A0A9J5Y2W4"/>
<dbReference type="OrthoDB" id="73875at2759"/>
<feature type="chain" id="PRO_5039936656" description="non-specific serine/threonine protein kinase" evidence="16">
    <location>
        <begin position="23"/>
        <end position="1101"/>
    </location>
</feature>
<keyword evidence="12" id="KW-0326">Glycosidase</keyword>
<evidence type="ECO:0000256" key="4">
    <source>
        <dbReference type="ARBA" id="ARBA00022679"/>
    </source>
</evidence>
<keyword evidence="8" id="KW-0378">Hydrolase</keyword>
<evidence type="ECO:0000256" key="14">
    <source>
        <dbReference type="ARBA" id="ARBA00048679"/>
    </source>
</evidence>
<dbReference type="InterPro" id="IPR011583">
    <property type="entry name" value="Chitinase_II/V-like_cat"/>
</dbReference>
<dbReference type="GO" id="GO:0005524">
    <property type="term" value="F:ATP binding"/>
    <property type="evidence" value="ECO:0007669"/>
    <property type="project" value="UniProtKB-KW"/>
</dbReference>
<evidence type="ECO:0000256" key="5">
    <source>
        <dbReference type="ARBA" id="ARBA00022729"/>
    </source>
</evidence>
<dbReference type="Gene3D" id="3.20.20.80">
    <property type="entry name" value="Glycosidases"/>
    <property type="match status" value="3"/>
</dbReference>
<dbReference type="Pfam" id="PF00704">
    <property type="entry name" value="Glyco_hydro_18"/>
    <property type="match status" value="3"/>
</dbReference>
<evidence type="ECO:0000256" key="1">
    <source>
        <dbReference type="ARBA" id="ARBA00008682"/>
    </source>
</evidence>
<feature type="signal peptide" evidence="16">
    <location>
        <begin position="1"/>
        <end position="22"/>
    </location>
</feature>
<comment type="catalytic activity">
    <reaction evidence="14">
        <text>L-seryl-[protein] + ATP = O-phospho-L-seryl-[protein] + ADP + H(+)</text>
        <dbReference type="Rhea" id="RHEA:17989"/>
        <dbReference type="Rhea" id="RHEA-COMP:9863"/>
        <dbReference type="Rhea" id="RHEA-COMP:11604"/>
        <dbReference type="ChEBI" id="CHEBI:15378"/>
        <dbReference type="ChEBI" id="CHEBI:29999"/>
        <dbReference type="ChEBI" id="CHEBI:30616"/>
        <dbReference type="ChEBI" id="CHEBI:83421"/>
        <dbReference type="ChEBI" id="CHEBI:456216"/>
        <dbReference type="EC" id="2.7.11.1"/>
    </reaction>
</comment>
<evidence type="ECO:0000313" key="20">
    <source>
        <dbReference type="Proteomes" id="UP000824120"/>
    </source>
</evidence>
<dbReference type="PROSITE" id="PS50011">
    <property type="entry name" value="PROTEIN_KINASE_DOM"/>
    <property type="match status" value="1"/>
</dbReference>
<dbReference type="FunFam" id="3.30.200.20:FF:000195">
    <property type="entry name" value="G-type lectin S-receptor-like serine/threonine-protein kinase"/>
    <property type="match status" value="1"/>
</dbReference>
<comment type="catalytic activity">
    <reaction evidence="13">
        <text>L-threonyl-[protein] + ATP = O-phospho-L-threonyl-[protein] + ADP + H(+)</text>
        <dbReference type="Rhea" id="RHEA:46608"/>
        <dbReference type="Rhea" id="RHEA-COMP:11060"/>
        <dbReference type="Rhea" id="RHEA-COMP:11605"/>
        <dbReference type="ChEBI" id="CHEBI:15378"/>
        <dbReference type="ChEBI" id="CHEBI:30013"/>
        <dbReference type="ChEBI" id="CHEBI:30616"/>
        <dbReference type="ChEBI" id="CHEBI:61977"/>
        <dbReference type="ChEBI" id="CHEBI:456216"/>
        <dbReference type="EC" id="2.7.11.1"/>
    </reaction>
</comment>
<evidence type="ECO:0000259" key="18">
    <source>
        <dbReference type="PROSITE" id="PS51910"/>
    </source>
</evidence>
<sequence length="1101" mass="124777">MANFIKLFFLFFFLQQLIFSNGQNNVVKGGYWFRDSGLSLNSIDSTLFTHLFCAFANLNPQSNQLVISPEDQDSFRQFTSTVMGKNPSVKTLLSIGGGRANRTAYGVMARTPNSRKSFIDSSIKLARQLGFHGLDLDWEYPESTIAMTNLGTLLDEFRAAINTEARNSVGHHYSSQRLFPIHPESMPRVSGSDGTASWIQAGVAAQKLVLGIPFYGYAWQLVNANNHGLRAPANGKSSVGSIDDGSMTYIQIRNYIVQNRVTTVYNATIVGDYCYSSNTWISYDDTQTVRNKVTYVKGRGLRGYFVWHVAADQNWLLSKTALDQTWIKAGYWQYDTTNPSNIQSINSSLYTHIIYGYADLAFNSSIDHMIVTTSNDEQLRNFNNIVKMKNPSVKTILSIGGNDQSSYGSEMYLLMSSTYFPTRKYFIDSSIEVARFYGFDGLDFCWMWPTSSQDMSNVATLLDDWRVAIDLESKKSKKTRLILTMASQYTPFIQDLSFPIESMRKNLDWIHVFAFDYYDPGKTNYTSPAAALYGDSTNDTLNTDYGINVWIKSGFPSENIVLGLPFLGFVWTLVSPKNNQIGAEGTGPGPKDPLYGTEGEKEPFASTNGILDFNSIKRDMIKYRAKNSTYNSTYVMNYVSIGTTWVGFDDVEAVKTKVSYAKEKKLKGYVAWQVSYDYTSILSQAAALEVKDIQEVGAIDQSASMQKKKTLNRLILILIPMVSLLMLLLLIFTLWCLRKRKILKFRVPRNKIGSNNNEEKGDEETRTLQIFTFDEMKEATNNFSVENELGRGGYGPVYKGKLRNGREIAVKRLSKTSSQGFEEFENEVILTAKLQHINLVKVVGFCIENEEKMLIYEYMPNKSLDYYIYNQVKRLVLNWEKRVQIIEGIIQGLLYLQEYSRLTIIHRDIKASNILLDLQMKPKISDFGMARIFKKDAIEANTNRIVGTKGYIPPEYAIEGRYSTKSDVFSFGVLLLQIISGKKNTCYYGPDDNLDLLDYAFEMWKDGEGMEFMDQSLDDTTHSCKLLKCMQIALLCVQKNPLDRPTMLEISSMFKTIENLVINSPKRPAFSTRQDEDQVGNNIPNGELDIDNATITQLVAR</sequence>
<evidence type="ECO:0000256" key="15">
    <source>
        <dbReference type="SAM" id="Phobius"/>
    </source>
</evidence>
<evidence type="ECO:0000313" key="19">
    <source>
        <dbReference type="EMBL" id="KAG5593636.1"/>
    </source>
</evidence>
<dbReference type="GO" id="GO:0005975">
    <property type="term" value="P:carbohydrate metabolic process"/>
    <property type="evidence" value="ECO:0007669"/>
    <property type="project" value="InterPro"/>
</dbReference>
<keyword evidence="15" id="KW-1133">Transmembrane helix</keyword>
<feature type="domain" description="Protein kinase" evidence="17">
    <location>
        <begin position="783"/>
        <end position="1054"/>
    </location>
</feature>
<dbReference type="CDD" id="cd14066">
    <property type="entry name" value="STKc_IRAK"/>
    <property type="match status" value="1"/>
</dbReference>
<protein>
    <recommendedName>
        <fullName evidence="2">non-specific serine/threonine protein kinase</fullName>
        <ecNumber evidence="2">2.7.11.1</ecNumber>
    </recommendedName>
</protein>
<evidence type="ECO:0000256" key="11">
    <source>
        <dbReference type="ARBA" id="ARBA00023180"/>
    </source>
</evidence>
<evidence type="ECO:0000259" key="17">
    <source>
        <dbReference type="PROSITE" id="PS50011"/>
    </source>
</evidence>
<keyword evidence="15" id="KW-0812">Transmembrane</keyword>
<evidence type="ECO:0000256" key="2">
    <source>
        <dbReference type="ARBA" id="ARBA00012513"/>
    </source>
</evidence>
<keyword evidence="11" id="KW-0325">Glycoprotein</keyword>
<evidence type="ECO:0000256" key="10">
    <source>
        <dbReference type="ARBA" id="ARBA00023157"/>
    </source>
</evidence>
<keyword evidence="7" id="KW-0418">Kinase</keyword>
<dbReference type="InterPro" id="IPR001223">
    <property type="entry name" value="Glyco_hydro18_cat"/>
</dbReference>
<evidence type="ECO:0000256" key="13">
    <source>
        <dbReference type="ARBA" id="ARBA00047899"/>
    </source>
</evidence>
<evidence type="ECO:0000256" key="3">
    <source>
        <dbReference type="ARBA" id="ARBA00022527"/>
    </source>
</evidence>
<accession>A0A9J5Y2W4</accession>
<dbReference type="FunFam" id="1.10.510.10:FF:000060">
    <property type="entry name" value="G-type lectin S-receptor-like serine/threonine-protein kinase"/>
    <property type="match status" value="1"/>
</dbReference>
<dbReference type="Pfam" id="PF07714">
    <property type="entry name" value="PK_Tyr_Ser-Thr"/>
    <property type="match status" value="1"/>
</dbReference>
<dbReference type="PROSITE" id="PS00108">
    <property type="entry name" value="PROTEIN_KINASE_ST"/>
    <property type="match status" value="1"/>
</dbReference>
<dbReference type="GO" id="GO:0008061">
    <property type="term" value="F:chitin binding"/>
    <property type="evidence" value="ECO:0007669"/>
    <property type="project" value="InterPro"/>
</dbReference>
<dbReference type="InterPro" id="IPR011009">
    <property type="entry name" value="Kinase-like_dom_sf"/>
</dbReference>
<evidence type="ECO:0000256" key="12">
    <source>
        <dbReference type="ARBA" id="ARBA00023295"/>
    </source>
</evidence>
<feature type="domain" description="GH18" evidence="18">
    <location>
        <begin position="326"/>
        <end position="689"/>
    </location>
</feature>
<dbReference type="InterPro" id="IPR008271">
    <property type="entry name" value="Ser/Thr_kinase_AS"/>
</dbReference>
<keyword evidence="20" id="KW-1185">Reference proteome</keyword>
<dbReference type="GO" id="GO:0016798">
    <property type="term" value="F:hydrolase activity, acting on glycosyl bonds"/>
    <property type="evidence" value="ECO:0007669"/>
    <property type="project" value="UniProtKB-KW"/>
</dbReference>
<evidence type="ECO:0000256" key="16">
    <source>
        <dbReference type="SAM" id="SignalP"/>
    </source>
</evidence>
<keyword evidence="5 16" id="KW-0732">Signal</keyword>
<keyword evidence="4" id="KW-0808">Transferase</keyword>
<dbReference type="SUPFAM" id="SSF56112">
    <property type="entry name" value="Protein kinase-like (PK-like)"/>
    <property type="match status" value="1"/>
</dbReference>
<evidence type="ECO:0000256" key="9">
    <source>
        <dbReference type="ARBA" id="ARBA00022840"/>
    </source>
</evidence>
<dbReference type="SUPFAM" id="SSF51445">
    <property type="entry name" value="(Trans)glycosidases"/>
    <property type="match status" value="2"/>
</dbReference>
<dbReference type="EC" id="2.7.11.1" evidence="2"/>
<comment type="similarity">
    <text evidence="1">Belongs to the glycosyl hydrolase 18 family. Chitinase class V subfamily.</text>
</comment>
<dbReference type="GO" id="GO:0004674">
    <property type="term" value="F:protein serine/threonine kinase activity"/>
    <property type="evidence" value="ECO:0007669"/>
    <property type="project" value="UniProtKB-KW"/>
</dbReference>
<dbReference type="Gene3D" id="3.30.200.20">
    <property type="entry name" value="Phosphorylase Kinase, domain 1"/>
    <property type="match status" value="1"/>
</dbReference>
<dbReference type="PANTHER" id="PTHR27002">
    <property type="entry name" value="RECEPTOR-LIKE SERINE/THREONINE-PROTEIN KINASE SD1-8"/>
    <property type="match status" value="1"/>
</dbReference>
<name>A0A9J5Y2W4_SOLCO</name>
<dbReference type="SMART" id="SM00220">
    <property type="entry name" value="S_TKc"/>
    <property type="match status" value="1"/>
</dbReference>
<evidence type="ECO:0000256" key="6">
    <source>
        <dbReference type="ARBA" id="ARBA00022741"/>
    </source>
</evidence>
<feature type="domain" description="GH18" evidence="18">
    <location>
        <begin position="26"/>
        <end position="328"/>
    </location>
</feature>
<dbReference type="PROSITE" id="PS51910">
    <property type="entry name" value="GH18_2"/>
    <property type="match status" value="2"/>
</dbReference>
<keyword evidence="15" id="KW-0472">Membrane</keyword>
<evidence type="ECO:0000256" key="8">
    <source>
        <dbReference type="ARBA" id="ARBA00022801"/>
    </source>
</evidence>
<keyword evidence="3" id="KW-0723">Serine/threonine-protein kinase</keyword>
<gene>
    <name evidence="19" type="ORF">H5410_034868</name>
</gene>